<organism evidence="10 11">
    <name type="scientific">Ramlibacter aurantiacus</name>
    <dbReference type="NCBI Taxonomy" id="2801330"/>
    <lineage>
        <taxon>Bacteria</taxon>
        <taxon>Pseudomonadati</taxon>
        <taxon>Pseudomonadota</taxon>
        <taxon>Betaproteobacteria</taxon>
        <taxon>Burkholderiales</taxon>
        <taxon>Comamonadaceae</taxon>
        <taxon>Ramlibacter</taxon>
    </lineage>
</organism>
<comment type="similarity">
    <text evidence="3">Belongs to the prokaryotic molybdopterin-containing oxidoreductase family.</text>
</comment>
<dbReference type="InterPro" id="IPR006311">
    <property type="entry name" value="TAT_signal"/>
</dbReference>
<sequence length="189" mass="20312">MGITRRDFGRLLASGGTAVSALAGAGLTLAPATARAQQLRIRHAKATPSICPFCAVGCATLIHTVDGQVVNIEGDSRSPHSEGTLCPKGAAIFQLHVNPNRPTQVLHRAPGAAEWEVWDLERAMGRVAELTKKTRDETFIERLGDGKQVNCTTSIFSLGGATLDNEWNHIQQKLMRGLGIVPIENQARI</sequence>
<gene>
    <name evidence="10" type="ORF">JI739_09710</name>
</gene>
<dbReference type="SUPFAM" id="SSF53706">
    <property type="entry name" value="Formate dehydrogenase/DMSO reductase, domains 1-3"/>
    <property type="match status" value="1"/>
</dbReference>
<keyword evidence="7" id="KW-0408">Iron</keyword>
<evidence type="ECO:0000313" key="10">
    <source>
        <dbReference type="EMBL" id="MBL0420618.1"/>
    </source>
</evidence>
<feature type="domain" description="4Fe-4S Mo/W bis-MGD-type" evidence="9">
    <location>
        <begin position="44"/>
        <end position="100"/>
    </location>
</feature>
<evidence type="ECO:0000256" key="7">
    <source>
        <dbReference type="ARBA" id="ARBA00023004"/>
    </source>
</evidence>
<evidence type="ECO:0000259" key="9">
    <source>
        <dbReference type="PROSITE" id="PS51669"/>
    </source>
</evidence>
<dbReference type="Proteomes" id="UP000613011">
    <property type="component" value="Unassembled WGS sequence"/>
</dbReference>
<dbReference type="PROSITE" id="PS51669">
    <property type="entry name" value="4FE4S_MOW_BIS_MGD"/>
    <property type="match status" value="1"/>
</dbReference>
<evidence type="ECO:0000256" key="2">
    <source>
        <dbReference type="ARBA" id="ARBA00004196"/>
    </source>
</evidence>
<dbReference type="GO" id="GO:0030151">
    <property type="term" value="F:molybdenum ion binding"/>
    <property type="evidence" value="ECO:0007669"/>
    <property type="project" value="TreeGrafter"/>
</dbReference>
<comment type="subcellular location">
    <subcellularLocation>
        <location evidence="2">Cell envelope</location>
    </subcellularLocation>
</comment>
<dbReference type="GO" id="GO:0030313">
    <property type="term" value="C:cell envelope"/>
    <property type="evidence" value="ECO:0007669"/>
    <property type="project" value="UniProtKB-SubCell"/>
</dbReference>
<reference evidence="10" key="1">
    <citation type="submission" date="2021-01" db="EMBL/GenBank/DDBJ databases">
        <title>Ramlibacter sp. strain AW1 16S ribosomal RNA gene Genome sequencing and assembly.</title>
        <authorList>
            <person name="Kang M."/>
        </authorList>
    </citation>
    <scope>NUCLEOTIDE SEQUENCE</scope>
    <source>
        <strain evidence="10">AW1</strain>
    </source>
</reference>
<evidence type="ECO:0000256" key="8">
    <source>
        <dbReference type="ARBA" id="ARBA00023014"/>
    </source>
</evidence>
<keyword evidence="4" id="KW-0004">4Fe-4S</keyword>
<keyword evidence="8" id="KW-0411">Iron-sulfur</keyword>
<accession>A0A936ZNL8</accession>
<evidence type="ECO:0000256" key="3">
    <source>
        <dbReference type="ARBA" id="ARBA00010312"/>
    </source>
</evidence>
<evidence type="ECO:0000256" key="6">
    <source>
        <dbReference type="ARBA" id="ARBA00023002"/>
    </source>
</evidence>
<keyword evidence="6" id="KW-0560">Oxidoreductase</keyword>
<comment type="cofactor">
    <cofactor evidence="1">
        <name>[4Fe-4S] cluster</name>
        <dbReference type="ChEBI" id="CHEBI:49883"/>
    </cofactor>
</comment>
<dbReference type="PANTHER" id="PTHR43598:SF1">
    <property type="entry name" value="FORMATE DEHYDROGENASE-O MAJOR SUBUNIT"/>
    <property type="match status" value="1"/>
</dbReference>
<dbReference type="PROSITE" id="PS51318">
    <property type="entry name" value="TAT"/>
    <property type="match status" value="1"/>
</dbReference>
<dbReference type="SMART" id="SM00926">
    <property type="entry name" value="Molybdop_Fe4S4"/>
    <property type="match status" value="1"/>
</dbReference>
<name>A0A936ZNL8_9BURK</name>
<protein>
    <recommendedName>
        <fullName evidence="9">4Fe-4S Mo/W bis-MGD-type domain-containing protein</fullName>
    </recommendedName>
</protein>
<comment type="caution">
    <text evidence="10">The sequence shown here is derived from an EMBL/GenBank/DDBJ whole genome shotgun (WGS) entry which is preliminary data.</text>
</comment>
<dbReference type="GO" id="GO:0051539">
    <property type="term" value="F:4 iron, 4 sulfur cluster binding"/>
    <property type="evidence" value="ECO:0007669"/>
    <property type="project" value="UniProtKB-KW"/>
</dbReference>
<dbReference type="GO" id="GO:0009061">
    <property type="term" value="P:anaerobic respiration"/>
    <property type="evidence" value="ECO:0007669"/>
    <property type="project" value="TreeGrafter"/>
</dbReference>
<evidence type="ECO:0000256" key="5">
    <source>
        <dbReference type="ARBA" id="ARBA00022723"/>
    </source>
</evidence>
<dbReference type="PANTHER" id="PTHR43598">
    <property type="entry name" value="TUNGSTEN-CONTAINING FORMYLMETHANOFURAN DEHYDROGENASE 2 SUBUNIT B"/>
    <property type="match status" value="1"/>
</dbReference>
<evidence type="ECO:0000313" key="11">
    <source>
        <dbReference type="Proteomes" id="UP000613011"/>
    </source>
</evidence>
<dbReference type="GO" id="GO:0016491">
    <property type="term" value="F:oxidoreductase activity"/>
    <property type="evidence" value="ECO:0007669"/>
    <property type="project" value="UniProtKB-KW"/>
</dbReference>
<dbReference type="EMBL" id="JAEQNA010000002">
    <property type="protein sequence ID" value="MBL0420618.1"/>
    <property type="molecule type" value="Genomic_DNA"/>
</dbReference>
<dbReference type="Gene3D" id="2.20.25.90">
    <property type="entry name" value="ADC-like domains"/>
    <property type="match status" value="1"/>
</dbReference>
<keyword evidence="5" id="KW-0479">Metal-binding</keyword>
<dbReference type="InterPro" id="IPR006963">
    <property type="entry name" value="Mopterin_OxRdtase_4Fe-4S_dom"/>
</dbReference>
<evidence type="ECO:0000256" key="4">
    <source>
        <dbReference type="ARBA" id="ARBA00022485"/>
    </source>
</evidence>
<dbReference type="Pfam" id="PF04879">
    <property type="entry name" value="Molybdop_Fe4S4"/>
    <property type="match status" value="1"/>
</dbReference>
<dbReference type="Gene3D" id="3.40.50.740">
    <property type="match status" value="1"/>
</dbReference>
<proteinExistence type="inferred from homology"/>
<dbReference type="AlphaFoldDB" id="A0A936ZNL8"/>
<dbReference type="GO" id="GO:0009055">
    <property type="term" value="F:electron transfer activity"/>
    <property type="evidence" value="ECO:0007669"/>
    <property type="project" value="TreeGrafter"/>
</dbReference>
<keyword evidence="11" id="KW-1185">Reference proteome</keyword>
<evidence type="ECO:0000256" key="1">
    <source>
        <dbReference type="ARBA" id="ARBA00001966"/>
    </source>
</evidence>